<dbReference type="GO" id="GO:0009279">
    <property type="term" value="C:cell outer membrane"/>
    <property type="evidence" value="ECO:0007669"/>
    <property type="project" value="UniProtKB-SubCell"/>
</dbReference>
<comment type="similarity">
    <text evidence="2">Belongs to the SusD family.</text>
</comment>
<dbReference type="EMBL" id="STFF01000008">
    <property type="protein sequence ID" value="THU34124.1"/>
    <property type="molecule type" value="Genomic_DNA"/>
</dbReference>
<comment type="caution">
    <text evidence="8">The sequence shown here is derived from an EMBL/GenBank/DDBJ whole genome shotgun (WGS) entry which is preliminary data.</text>
</comment>
<evidence type="ECO:0000256" key="5">
    <source>
        <dbReference type="ARBA" id="ARBA00023237"/>
    </source>
</evidence>
<reference evidence="8 9" key="1">
    <citation type="submission" date="2019-04" db="EMBL/GenBank/DDBJ databases">
        <title>Niastella caeni sp. nov., isolated from activated sludge.</title>
        <authorList>
            <person name="Sheng M."/>
        </authorList>
    </citation>
    <scope>NUCLEOTIDE SEQUENCE [LARGE SCALE GENOMIC DNA]</scope>
    <source>
        <strain evidence="8 9">HX-2-15</strain>
    </source>
</reference>
<dbReference type="Pfam" id="PF07980">
    <property type="entry name" value="SusD_RagB"/>
    <property type="match status" value="1"/>
</dbReference>
<dbReference type="SUPFAM" id="SSF48452">
    <property type="entry name" value="TPR-like"/>
    <property type="match status" value="1"/>
</dbReference>
<dbReference type="RefSeq" id="WP_136579740.1">
    <property type="nucleotide sequence ID" value="NZ_STFF01000008.1"/>
</dbReference>
<evidence type="ECO:0000256" key="4">
    <source>
        <dbReference type="ARBA" id="ARBA00023136"/>
    </source>
</evidence>
<dbReference type="PROSITE" id="PS51257">
    <property type="entry name" value="PROKAR_LIPOPROTEIN"/>
    <property type="match status" value="1"/>
</dbReference>
<feature type="domain" description="SusD-like N-terminal" evidence="7">
    <location>
        <begin position="100"/>
        <end position="231"/>
    </location>
</feature>
<accession>A0A4S8HK98</accession>
<gene>
    <name evidence="8" type="ORF">FAM09_24185</name>
</gene>
<dbReference type="Gene3D" id="1.25.40.390">
    <property type="match status" value="1"/>
</dbReference>
<comment type="subcellular location">
    <subcellularLocation>
        <location evidence="1">Cell outer membrane</location>
    </subcellularLocation>
</comment>
<evidence type="ECO:0000313" key="9">
    <source>
        <dbReference type="Proteomes" id="UP000306918"/>
    </source>
</evidence>
<dbReference type="InterPro" id="IPR012944">
    <property type="entry name" value="SusD_RagB_dom"/>
</dbReference>
<dbReference type="AlphaFoldDB" id="A0A4S8HK98"/>
<dbReference type="InterPro" id="IPR033985">
    <property type="entry name" value="SusD-like_N"/>
</dbReference>
<evidence type="ECO:0000256" key="1">
    <source>
        <dbReference type="ARBA" id="ARBA00004442"/>
    </source>
</evidence>
<dbReference type="Pfam" id="PF14322">
    <property type="entry name" value="SusD-like_3"/>
    <property type="match status" value="1"/>
</dbReference>
<keyword evidence="4" id="KW-0472">Membrane</keyword>
<proteinExistence type="inferred from homology"/>
<evidence type="ECO:0000256" key="2">
    <source>
        <dbReference type="ARBA" id="ARBA00006275"/>
    </source>
</evidence>
<name>A0A4S8HK98_9BACT</name>
<sequence>MKHTRLYQIITAAIIVIFSITGCKKYTEVEPQSGYTIPEVFSDVPNATMAVIGTYDELQGDAGYGIRISMYYPYDTDEGIVSGNIDNGRRGVGRYQLLLTNTEISNPFRQLYRGLEKANLCIEQIPQMKLYAEGTVAEKKELKRLYGEALTLRAQFLFELIRNWGDVPAPLIPSYQQKGLFIPRTDRDSTYDIILTDLATAIDLLPWRTEVTRNERITKGAAKALRARIALFRGGYALRSNAKIERRSDYLKYYEITKKECEELMARRDQHTLNPNYESIWRNVTSFVYDPQGEILFEVGAGGGNGNSDSRMGNYDGPNLSNASRYGAGGGGIIMLPNYFYAFDSVDTRRDVTVTWYAVNGANNVKSMRRLTELNTGKYRRDWRVPLLPGTVLNVGYNWAMIRFSDVLLMYAEAVNELNGSPTAAAITAYEEVRKRAYRGNVGLIGTTPTDKTGFFNALANERFLEFGHEGIRKFDLLRWGQLATKIDEARTKIEQIRTGAGAYANVPDTVYWRNVGEEIQFYAGSNTAATAQPFWQPKQKPTSGTWNALPWRTYLVTNVIDGKPLRTGMASFFVSGKSELFPFDQATLDAYQGRLTQNPGY</sequence>
<keyword evidence="5" id="KW-0998">Cell outer membrane</keyword>
<evidence type="ECO:0000256" key="3">
    <source>
        <dbReference type="ARBA" id="ARBA00022729"/>
    </source>
</evidence>
<dbReference type="InterPro" id="IPR011990">
    <property type="entry name" value="TPR-like_helical_dom_sf"/>
</dbReference>
<evidence type="ECO:0000259" key="6">
    <source>
        <dbReference type="Pfam" id="PF07980"/>
    </source>
</evidence>
<dbReference type="OrthoDB" id="5694214at2"/>
<evidence type="ECO:0000313" key="8">
    <source>
        <dbReference type="EMBL" id="THU34124.1"/>
    </source>
</evidence>
<keyword evidence="9" id="KW-1185">Reference proteome</keyword>
<evidence type="ECO:0000259" key="7">
    <source>
        <dbReference type="Pfam" id="PF14322"/>
    </source>
</evidence>
<dbReference type="Proteomes" id="UP000306918">
    <property type="component" value="Unassembled WGS sequence"/>
</dbReference>
<protein>
    <submittedName>
        <fullName evidence="8">RagB/SusD family nutrient uptake outer membrane protein</fullName>
    </submittedName>
</protein>
<feature type="domain" description="RagB/SusD" evidence="6">
    <location>
        <begin position="360"/>
        <end position="602"/>
    </location>
</feature>
<keyword evidence="3" id="KW-0732">Signal</keyword>
<organism evidence="8 9">
    <name type="scientific">Niastella caeni</name>
    <dbReference type="NCBI Taxonomy" id="2569763"/>
    <lineage>
        <taxon>Bacteria</taxon>
        <taxon>Pseudomonadati</taxon>
        <taxon>Bacteroidota</taxon>
        <taxon>Chitinophagia</taxon>
        <taxon>Chitinophagales</taxon>
        <taxon>Chitinophagaceae</taxon>
        <taxon>Niastella</taxon>
    </lineage>
</organism>